<dbReference type="Proteomes" id="UP001153678">
    <property type="component" value="Unassembled WGS sequence"/>
</dbReference>
<protein>
    <recommendedName>
        <fullName evidence="3">thymidine kinase</fullName>
        <ecNumber evidence="3">2.7.1.21</ecNumber>
    </recommendedName>
</protein>
<dbReference type="CDD" id="cd00071">
    <property type="entry name" value="GMPK"/>
    <property type="match status" value="1"/>
</dbReference>
<evidence type="ECO:0000256" key="1">
    <source>
        <dbReference type="ARBA" id="ARBA00005790"/>
    </source>
</evidence>
<evidence type="ECO:0000313" key="11">
    <source>
        <dbReference type="Proteomes" id="UP001153678"/>
    </source>
</evidence>
<dbReference type="GO" id="GO:0005829">
    <property type="term" value="C:cytosol"/>
    <property type="evidence" value="ECO:0007669"/>
    <property type="project" value="TreeGrafter"/>
</dbReference>
<dbReference type="Gene3D" id="3.40.50.300">
    <property type="entry name" value="P-loop containing nucleotide triphosphate hydrolases"/>
    <property type="match status" value="2"/>
</dbReference>
<gene>
    <name evidence="10" type="ORF">FWILDA_LOCUS5068</name>
</gene>
<organism evidence="10 11">
    <name type="scientific">Funneliformis geosporum</name>
    <dbReference type="NCBI Taxonomy" id="1117311"/>
    <lineage>
        <taxon>Eukaryota</taxon>
        <taxon>Fungi</taxon>
        <taxon>Fungi incertae sedis</taxon>
        <taxon>Mucoromycota</taxon>
        <taxon>Glomeromycotina</taxon>
        <taxon>Glomeromycetes</taxon>
        <taxon>Glomerales</taxon>
        <taxon>Glomeraceae</taxon>
        <taxon>Funneliformis</taxon>
    </lineage>
</organism>
<dbReference type="InterPro" id="IPR027417">
    <property type="entry name" value="P-loop_NTPase"/>
</dbReference>
<evidence type="ECO:0000256" key="7">
    <source>
        <dbReference type="ARBA" id="ARBA00022777"/>
    </source>
</evidence>
<dbReference type="InterPro" id="IPR008145">
    <property type="entry name" value="GK/Ca_channel_bsu"/>
</dbReference>
<dbReference type="InterPro" id="IPR001267">
    <property type="entry name" value="Thymidine_kinase"/>
</dbReference>
<evidence type="ECO:0000256" key="3">
    <source>
        <dbReference type="ARBA" id="ARBA00012118"/>
    </source>
</evidence>
<dbReference type="GO" id="GO:0004797">
    <property type="term" value="F:thymidine kinase activity"/>
    <property type="evidence" value="ECO:0007669"/>
    <property type="project" value="UniProtKB-EC"/>
</dbReference>
<comment type="similarity">
    <text evidence="1">Belongs to the guanylate kinase family.</text>
</comment>
<dbReference type="EMBL" id="CAMKVN010000818">
    <property type="protein sequence ID" value="CAI2171414.1"/>
    <property type="molecule type" value="Genomic_DNA"/>
</dbReference>
<sequence>MEEINSKKNHKIGSITVITGNMFSGKTGLLIAKYNQNKNYRKCLAFKPTLDTRYSETEIVSHDQESIKAIPITTIQEIDKYKERFDSAYIDELHFFSRNDQGGEVNRYLNELANQNKEIVGAGLTWDCFADKPFLSVAHLVATAEYPPVSKPNINKDKNALIIIAGGSGTGKTTIENLLAQSPNITKLVSTTTRPPRAGEVDGQDYYFISKAEFEVELAKGRFLEHVIYDGNYYGVHGKVIDLILGTQKKNGVIIVDVDGFRQIKKYCQAKGTSEPEIIRRLIIEEKEGKFAVEFDYILTVKENGLAEVVRTIKNKLNYEMN</sequence>
<evidence type="ECO:0000256" key="2">
    <source>
        <dbReference type="ARBA" id="ARBA00007587"/>
    </source>
</evidence>
<dbReference type="SUPFAM" id="SSF52540">
    <property type="entry name" value="P-loop containing nucleoside triphosphate hydrolases"/>
    <property type="match status" value="2"/>
</dbReference>
<dbReference type="PANTHER" id="PTHR23117">
    <property type="entry name" value="GUANYLATE KINASE-RELATED"/>
    <property type="match status" value="1"/>
</dbReference>
<comment type="caution">
    <text evidence="10">The sequence shown here is derived from an EMBL/GenBank/DDBJ whole genome shotgun (WGS) entry which is preliminary data.</text>
</comment>
<evidence type="ECO:0000259" key="9">
    <source>
        <dbReference type="PROSITE" id="PS50052"/>
    </source>
</evidence>
<keyword evidence="11" id="KW-1185">Reference proteome</keyword>
<evidence type="ECO:0000256" key="4">
    <source>
        <dbReference type="ARBA" id="ARBA00022634"/>
    </source>
</evidence>
<evidence type="ECO:0000313" key="10">
    <source>
        <dbReference type="EMBL" id="CAI2171414.1"/>
    </source>
</evidence>
<evidence type="ECO:0000256" key="6">
    <source>
        <dbReference type="ARBA" id="ARBA00022741"/>
    </source>
</evidence>
<evidence type="ECO:0000256" key="5">
    <source>
        <dbReference type="ARBA" id="ARBA00022679"/>
    </source>
</evidence>
<accession>A0A9W4SLK5</accession>
<dbReference type="PROSITE" id="PS00856">
    <property type="entry name" value="GUANYLATE_KINASE_1"/>
    <property type="match status" value="1"/>
</dbReference>
<keyword evidence="8" id="KW-0067">ATP-binding</keyword>
<dbReference type="Pfam" id="PF00265">
    <property type="entry name" value="TK"/>
    <property type="match status" value="1"/>
</dbReference>
<dbReference type="InterPro" id="IPR008144">
    <property type="entry name" value="Guanylate_kin-like_dom"/>
</dbReference>
<dbReference type="InterPro" id="IPR020590">
    <property type="entry name" value="Guanylate_kinase_CS"/>
</dbReference>
<dbReference type="EC" id="2.7.1.21" evidence="3"/>
<dbReference type="GO" id="GO:0004385">
    <property type="term" value="F:GMP kinase activity"/>
    <property type="evidence" value="ECO:0007669"/>
    <property type="project" value="TreeGrafter"/>
</dbReference>
<comment type="similarity">
    <text evidence="2">Belongs to the thymidine kinase family.</text>
</comment>
<dbReference type="GO" id="GO:0005524">
    <property type="term" value="F:ATP binding"/>
    <property type="evidence" value="ECO:0007669"/>
    <property type="project" value="UniProtKB-KW"/>
</dbReference>
<name>A0A9W4SLK5_9GLOM</name>
<reference evidence="10" key="1">
    <citation type="submission" date="2022-08" db="EMBL/GenBank/DDBJ databases">
        <authorList>
            <person name="Kallberg Y."/>
            <person name="Tangrot J."/>
            <person name="Rosling A."/>
        </authorList>
    </citation>
    <scope>NUCLEOTIDE SEQUENCE</scope>
    <source>
        <strain evidence="10">Wild A</strain>
    </source>
</reference>
<keyword evidence="7" id="KW-0418">Kinase</keyword>
<dbReference type="SMART" id="SM00072">
    <property type="entry name" value="GuKc"/>
    <property type="match status" value="1"/>
</dbReference>
<dbReference type="PROSITE" id="PS50052">
    <property type="entry name" value="GUANYLATE_KINASE_2"/>
    <property type="match status" value="1"/>
</dbReference>
<keyword evidence="6" id="KW-0547">Nucleotide-binding</keyword>
<keyword evidence="4" id="KW-0237">DNA synthesis</keyword>
<dbReference type="OrthoDB" id="2438863at2759"/>
<dbReference type="Pfam" id="PF00625">
    <property type="entry name" value="Guanylate_kin"/>
    <property type="match status" value="1"/>
</dbReference>
<dbReference type="PANTHER" id="PTHR23117:SF13">
    <property type="entry name" value="GUANYLATE KINASE"/>
    <property type="match status" value="1"/>
</dbReference>
<feature type="domain" description="Guanylate kinase-like" evidence="9">
    <location>
        <begin position="159"/>
        <end position="249"/>
    </location>
</feature>
<proteinExistence type="inferred from homology"/>
<dbReference type="AlphaFoldDB" id="A0A9W4SLK5"/>
<dbReference type="GO" id="GO:0071897">
    <property type="term" value="P:DNA biosynthetic process"/>
    <property type="evidence" value="ECO:0007669"/>
    <property type="project" value="UniProtKB-KW"/>
</dbReference>
<evidence type="ECO:0000256" key="8">
    <source>
        <dbReference type="ARBA" id="ARBA00022840"/>
    </source>
</evidence>
<keyword evidence="5" id="KW-0808">Transferase</keyword>